<dbReference type="SMART" id="SM00184">
    <property type="entry name" value="RING"/>
    <property type="match status" value="1"/>
</dbReference>
<feature type="domain" description="RanBP2-type" evidence="10">
    <location>
        <begin position="303"/>
        <end position="332"/>
    </location>
</feature>
<dbReference type="PROSITE" id="PS50119">
    <property type="entry name" value="ZF_BBOX"/>
    <property type="match status" value="1"/>
</dbReference>
<dbReference type="InterPro" id="IPR052667">
    <property type="entry name" value="E3_ubiquitin-ligase_RING"/>
</dbReference>
<evidence type="ECO:0000256" key="4">
    <source>
        <dbReference type="ARBA" id="ARBA00022833"/>
    </source>
</evidence>
<keyword evidence="12" id="KW-1185">Reference proteome</keyword>
<dbReference type="EMBL" id="MPUH01000545">
    <property type="protein sequence ID" value="OMJ77989.1"/>
    <property type="molecule type" value="Genomic_DNA"/>
</dbReference>
<feature type="coiled-coil region" evidence="6">
    <location>
        <begin position="121"/>
        <end position="195"/>
    </location>
</feature>
<keyword evidence="2" id="KW-0479">Metal-binding</keyword>
<dbReference type="GO" id="GO:0008270">
    <property type="term" value="F:zinc ion binding"/>
    <property type="evidence" value="ECO:0007669"/>
    <property type="project" value="UniProtKB-KW"/>
</dbReference>
<keyword evidence="3 5" id="KW-0863">Zinc-finger</keyword>
<proteinExistence type="predicted"/>
<dbReference type="InterPro" id="IPR017907">
    <property type="entry name" value="Znf_RING_CS"/>
</dbReference>
<dbReference type="InterPro" id="IPR001841">
    <property type="entry name" value="Znf_RING"/>
</dbReference>
<dbReference type="PROSITE" id="PS50199">
    <property type="entry name" value="ZF_RANBP2_2"/>
    <property type="match status" value="1"/>
</dbReference>
<dbReference type="InterPro" id="IPR001876">
    <property type="entry name" value="Znf_RanBP2"/>
</dbReference>
<evidence type="ECO:0000259" key="10">
    <source>
        <dbReference type="PROSITE" id="PS50199"/>
    </source>
</evidence>
<name>A0A1R2BMD9_9CILI</name>
<dbReference type="PROSITE" id="PS50089">
    <property type="entry name" value="ZF_RING_2"/>
    <property type="match status" value="1"/>
</dbReference>
<gene>
    <name evidence="11" type="ORF">SteCoe_22311</name>
</gene>
<evidence type="ECO:0000313" key="12">
    <source>
        <dbReference type="Proteomes" id="UP000187209"/>
    </source>
</evidence>
<dbReference type="SUPFAM" id="SSF57850">
    <property type="entry name" value="RING/U-box"/>
    <property type="match status" value="1"/>
</dbReference>
<evidence type="ECO:0000313" key="11">
    <source>
        <dbReference type="EMBL" id="OMJ77989.1"/>
    </source>
</evidence>
<evidence type="ECO:0000256" key="2">
    <source>
        <dbReference type="ARBA" id="ARBA00022723"/>
    </source>
</evidence>
<dbReference type="InterPro" id="IPR000315">
    <property type="entry name" value="Znf_B-box"/>
</dbReference>
<evidence type="ECO:0000256" key="1">
    <source>
        <dbReference type="ARBA" id="ARBA00017887"/>
    </source>
</evidence>
<dbReference type="OrthoDB" id="305792at2759"/>
<evidence type="ECO:0000256" key="5">
    <source>
        <dbReference type="PROSITE-ProRule" id="PRU00322"/>
    </source>
</evidence>
<comment type="caution">
    <text evidence="11">The sequence shown here is derived from an EMBL/GenBank/DDBJ whole genome shotgun (WGS) entry which is preliminary data.</text>
</comment>
<dbReference type="Gene3D" id="3.30.160.60">
    <property type="entry name" value="Classic Zinc Finger"/>
    <property type="match status" value="1"/>
</dbReference>
<evidence type="ECO:0000259" key="9">
    <source>
        <dbReference type="PROSITE" id="PS50119"/>
    </source>
</evidence>
<dbReference type="PANTHER" id="PTHR47156:SF10">
    <property type="entry name" value="E3 UBIQUITIN-PROTEIN LIGASE TRIM-21-RELATED"/>
    <property type="match status" value="1"/>
</dbReference>
<feature type="domain" description="RING-type" evidence="8">
    <location>
        <begin position="9"/>
        <end position="51"/>
    </location>
</feature>
<dbReference type="PANTHER" id="PTHR47156">
    <property type="entry name" value="PROTEIN CBG20824"/>
    <property type="match status" value="1"/>
</dbReference>
<evidence type="ECO:0000256" key="6">
    <source>
        <dbReference type="SAM" id="Coils"/>
    </source>
</evidence>
<dbReference type="SUPFAM" id="SSF57845">
    <property type="entry name" value="B-box zinc-binding domain"/>
    <property type="match status" value="1"/>
</dbReference>
<reference evidence="11 12" key="1">
    <citation type="submission" date="2016-11" db="EMBL/GenBank/DDBJ databases">
        <title>The macronuclear genome of Stentor coeruleus: a giant cell with tiny introns.</title>
        <authorList>
            <person name="Slabodnick M."/>
            <person name="Ruby J.G."/>
            <person name="Reiff S.B."/>
            <person name="Swart E.C."/>
            <person name="Gosai S."/>
            <person name="Prabakaran S."/>
            <person name="Witkowska E."/>
            <person name="Larue G.E."/>
            <person name="Fisher S."/>
            <person name="Freeman R.M."/>
            <person name="Gunawardena J."/>
            <person name="Chu W."/>
            <person name="Stover N.A."/>
            <person name="Gregory B.D."/>
            <person name="Nowacki M."/>
            <person name="Derisi J."/>
            <person name="Roy S.W."/>
            <person name="Marshall W.F."/>
            <person name="Sood P."/>
        </authorList>
    </citation>
    <scope>NUCLEOTIDE SEQUENCE [LARGE SCALE GENOMIC DNA]</scope>
    <source>
        <strain evidence="11">WM001</strain>
    </source>
</reference>
<dbReference type="Pfam" id="PF00643">
    <property type="entry name" value="zf-B_box"/>
    <property type="match status" value="1"/>
</dbReference>
<evidence type="ECO:0000256" key="7">
    <source>
        <dbReference type="SAM" id="MobiDB-lite"/>
    </source>
</evidence>
<dbReference type="CDD" id="cd19756">
    <property type="entry name" value="Bbox2"/>
    <property type="match status" value="1"/>
</dbReference>
<dbReference type="PROSITE" id="PS01358">
    <property type="entry name" value="ZF_RANBP2_1"/>
    <property type="match status" value="1"/>
</dbReference>
<dbReference type="InterPro" id="IPR013083">
    <property type="entry name" value="Znf_RING/FYVE/PHD"/>
</dbReference>
<evidence type="ECO:0000259" key="8">
    <source>
        <dbReference type="PROSITE" id="PS50089"/>
    </source>
</evidence>
<dbReference type="Proteomes" id="UP000187209">
    <property type="component" value="Unassembled WGS sequence"/>
</dbReference>
<accession>A0A1R2BMD9</accession>
<protein>
    <recommendedName>
        <fullName evidence="1">RanBP-type and C3HC4-type zinc finger-containing protein 1</fullName>
    </recommendedName>
</protein>
<feature type="domain" description="B box-type" evidence="9">
    <location>
        <begin position="75"/>
        <end position="117"/>
    </location>
</feature>
<organism evidence="11 12">
    <name type="scientific">Stentor coeruleus</name>
    <dbReference type="NCBI Taxonomy" id="5963"/>
    <lineage>
        <taxon>Eukaryota</taxon>
        <taxon>Sar</taxon>
        <taxon>Alveolata</taxon>
        <taxon>Ciliophora</taxon>
        <taxon>Postciliodesmatophora</taxon>
        <taxon>Heterotrichea</taxon>
        <taxon>Heterotrichida</taxon>
        <taxon>Stentoridae</taxon>
        <taxon>Stentor</taxon>
    </lineage>
</organism>
<feature type="compositionally biased region" description="Basic residues" evidence="7">
    <location>
        <begin position="369"/>
        <end position="381"/>
    </location>
</feature>
<dbReference type="Gene3D" id="3.30.40.10">
    <property type="entry name" value="Zinc/RING finger domain, C3HC4 (zinc finger)"/>
    <property type="match status" value="1"/>
</dbReference>
<feature type="region of interest" description="Disordered" evidence="7">
    <location>
        <begin position="335"/>
        <end position="389"/>
    </location>
</feature>
<sequence length="389" mass="44394">MAEISVFECGICFQRYNENDRLPLSLPCGHVFCKSCMKNMLLTGSSCPIDKTKFPSTIESLPCCYAIFTNLPRSNLGVSCSRHQKKKVKFMCKIHSKYLCTECVLEHTGPGHEIVAFTPNLEEMNKELQSLVEISQELIAEVKENLKSQQQQDKKIANFYDSQILKVSTSYDTVIRNLSNKKRELIESLKKSMKEQIMALEFQRLKNNKKLESAVNWATELKQVTNSLADISYEEFSAFLTLKKSELRTLTESRTMSDVSIKYNVFSDTLEIKDYGSIALLKTEDKIKTCCGQEYCNCKNKEPDSLWKCKVCNHPNFKSNTACFYCKTSNTPDFSASQGPDFPKLTPGENKAPILRKESDKAMISRPRVVQRPKGYKKQNKSPKLNNSF</sequence>
<dbReference type="PROSITE" id="PS00518">
    <property type="entry name" value="ZF_RING_1"/>
    <property type="match status" value="1"/>
</dbReference>
<keyword evidence="6" id="KW-0175">Coiled coil</keyword>
<dbReference type="AlphaFoldDB" id="A0A1R2BMD9"/>
<dbReference type="Pfam" id="PF13639">
    <property type="entry name" value="zf-RING_2"/>
    <property type="match status" value="1"/>
</dbReference>
<keyword evidence="4" id="KW-0862">Zinc</keyword>
<evidence type="ECO:0000256" key="3">
    <source>
        <dbReference type="ARBA" id="ARBA00022771"/>
    </source>
</evidence>